<dbReference type="PANTHER" id="PTHR48462">
    <property type="entry name" value="PROTEIN, PUTATIVE-RELATED"/>
    <property type="match status" value="1"/>
</dbReference>
<dbReference type="PANTHER" id="PTHR48462:SF1">
    <property type="entry name" value="PROTEIN, PUTATIVE-RELATED"/>
    <property type="match status" value="1"/>
</dbReference>
<dbReference type="EMBL" id="BKCJ010006284">
    <property type="protein sequence ID" value="GEU71304.1"/>
    <property type="molecule type" value="Genomic_DNA"/>
</dbReference>
<sequence length="245" mass="27717">YQSRIPLVKVQWNSRRGHEFTWEREDSFKKKYPHLFTNRASSSTTSRLAMRRAINIVDLMGLLPQLRDPQSELLLLRSCKGVILPSPKRELNLTTLSKRRDVWDTATSKGQQTPASALFSETVKDMEVHFDMNVRRAGISAKKETHVNFLTGMLNGRSILKPADILIFEWVGRKHACVDLIGVSPLLGLSSQGFTVGHAALKVASCKVTKHEKTCIENQHVFVLFTSDNFGFLEPEATELLNRVQ</sequence>
<dbReference type="AlphaFoldDB" id="A0A6L2MFQ7"/>
<protein>
    <submittedName>
        <fullName evidence="1">Auxilin-like protein</fullName>
    </submittedName>
</protein>
<evidence type="ECO:0000313" key="1">
    <source>
        <dbReference type="EMBL" id="GEU71304.1"/>
    </source>
</evidence>
<gene>
    <name evidence="1" type="ORF">Tci_043282</name>
</gene>
<reference evidence="1" key="1">
    <citation type="journal article" date="2019" name="Sci. Rep.">
        <title>Draft genome of Tanacetum cinerariifolium, the natural source of mosquito coil.</title>
        <authorList>
            <person name="Yamashiro T."/>
            <person name="Shiraishi A."/>
            <person name="Satake H."/>
            <person name="Nakayama K."/>
        </authorList>
    </citation>
    <scope>NUCLEOTIDE SEQUENCE</scope>
</reference>
<feature type="non-terminal residue" evidence="1">
    <location>
        <position position="1"/>
    </location>
</feature>
<comment type="caution">
    <text evidence="1">The sequence shown here is derived from an EMBL/GenBank/DDBJ whole genome shotgun (WGS) entry which is preliminary data.</text>
</comment>
<accession>A0A6L2MFQ7</accession>
<proteinExistence type="predicted"/>
<name>A0A6L2MFQ7_TANCI</name>
<organism evidence="1">
    <name type="scientific">Tanacetum cinerariifolium</name>
    <name type="common">Dalmatian daisy</name>
    <name type="synonym">Chrysanthemum cinerariifolium</name>
    <dbReference type="NCBI Taxonomy" id="118510"/>
    <lineage>
        <taxon>Eukaryota</taxon>
        <taxon>Viridiplantae</taxon>
        <taxon>Streptophyta</taxon>
        <taxon>Embryophyta</taxon>
        <taxon>Tracheophyta</taxon>
        <taxon>Spermatophyta</taxon>
        <taxon>Magnoliopsida</taxon>
        <taxon>eudicotyledons</taxon>
        <taxon>Gunneridae</taxon>
        <taxon>Pentapetalae</taxon>
        <taxon>asterids</taxon>
        <taxon>campanulids</taxon>
        <taxon>Asterales</taxon>
        <taxon>Asteraceae</taxon>
        <taxon>Asteroideae</taxon>
        <taxon>Anthemideae</taxon>
        <taxon>Anthemidinae</taxon>
        <taxon>Tanacetum</taxon>
    </lineage>
</organism>